<evidence type="ECO:0000313" key="2">
    <source>
        <dbReference type="Proteomes" id="UP000325706"/>
    </source>
</evidence>
<dbReference type="RefSeq" id="YP_009852645.1">
    <property type="nucleotide sequence ID" value="NC_048814.1"/>
</dbReference>
<protein>
    <submittedName>
        <fullName evidence="1">Uncharacterized protein</fullName>
    </submittedName>
</protein>
<organism evidence="1 2">
    <name type="scientific">Gordonia phage Lambo</name>
    <dbReference type="NCBI Taxonomy" id="2599845"/>
    <lineage>
        <taxon>Viruses</taxon>
        <taxon>Duplodnaviria</taxon>
        <taxon>Heunggongvirae</taxon>
        <taxon>Uroviricota</taxon>
        <taxon>Caudoviricetes</taxon>
        <taxon>Dovevirinae</taxon>
        <taxon>Lambovirus</taxon>
        <taxon>Lambovirus lambo</taxon>
    </lineage>
</organism>
<dbReference type="Proteomes" id="UP000325706">
    <property type="component" value="Segment"/>
</dbReference>
<dbReference type="KEGG" id="vg:55623272"/>
<dbReference type="EMBL" id="MN234220">
    <property type="protein sequence ID" value="QFG13598.1"/>
    <property type="molecule type" value="Genomic_DNA"/>
</dbReference>
<sequence>MAECFEVDPDDPRQLAGLQKIEEGIMEVSTALFEGDDIDNMMPICWGVGVELIGYSREGRRVRRIETLMPVGQGFSATRGILENAAEGAADAFFNGTEDDE</sequence>
<gene>
    <name evidence="1" type="primary">92</name>
    <name evidence="1" type="ORF">PBI_LAMBO_92</name>
</gene>
<reference evidence="1 2" key="1">
    <citation type="submission" date="2019-07" db="EMBL/GenBank/DDBJ databases">
        <authorList>
            <person name="Fryberger R.B."/>
            <person name="Stoner T.H."/>
            <person name="Garlena R.A."/>
            <person name="Russell D.A."/>
            <person name="Pope W.H."/>
            <person name="Jacobs-Sera D."/>
            <person name="Hatfull G.F."/>
        </authorList>
    </citation>
    <scope>NUCLEOTIDE SEQUENCE [LARGE SCALE GENOMIC DNA]</scope>
</reference>
<name>A0A5J6TT74_9CAUD</name>
<evidence type="ECO:0000313" key="1">
    <source>
        <dbReference type="EMBL" id="QFG13598.1"/>
    </source>
</evidence>
<keyword evidence="2" id="KW-1185">Reference proteome</keyword>
<proteinExistence type="predicted"/>
<accession>A0A5J6TT74</accession>
<dbReference type="GeneID" id="55623272"/>